<organism evidence="1 2">
    <name type="scientific">Rhodococcus erythropolis</name>
    <name type="common">Arthrobacter picolinophilus</name>
    <dbReference type="NCBI Taxonomy" id="1833"/>
    <lineage>
        <taxon>Bacteria</taxon>
        <taxon>Bacillati</taxon>
        <taxon>Actinomycetota</taxon>
        <taxon>Actinomycetes</taxon>
        <taxon>Mycobacteriales</taxon>
        <taxon>Nocardiaceae</taxon>
        <taxon>Rhodococcus</taxon>
        <taxon>Rhodococcus erythropolis group</taxon>
    </lineage>
</organism>
<proteinExistence type="predicted"/>
<dbReference type="OMA" id="AAWGWFA"/>
<evidence type="ECO:0000313" key="1">
    <source>
        <dbReference type="EMBL" id="QIP40140.1"/>
    </source>
</evidence>
<dbReference type="InterPro" id="IPR057952">
    <property type="entry name" value="Rv2743c-like"/>
</dbReference>
<dbReference type="AlphaFoldDB" id="A0A1F2Q0M1"/>
<dbReference type="NCBIfam" id="NF047839">
    <property type="entry name" value="PspM_Rv2743c"/>
    <property type="match status" value="1"/>
</dbReference>
<dbReference type="Proteomes" id="UP000502345">
    <property type="component" value="Chromosome"/>
</dbReference>
<evidence type="ECO:0000313" key="2">
    <source>
        <dbReference type="Proteomes" id="UP000502345"/>
    </source>
</evidence>
<reference evidence="1 2" key="1">
    <citation type="submission" date="2020-03" db="EMBL/GenBank/DDBJ databases">
        <title>Screen low temperature-resistant strains for efficient degradation of petroleum hydrocarbons under the low temperature.</title>
        <authorList>
            <person name="Wang Y."/>
            <person name="Chen J."/>
        </authorList>
    </citation>
    <scope>NUCLEOTIDE SEQUENCE [LARGE SCALE GENOMIC DNA]</scope>
    <source>
        <strain evidence="1 2">KB1</strain>
    </source>
</reference>
<dbReference type="EMBL" id="CP050124">
    <property type="protein sequence ID" value="QIP40140.1"/>
    <property type="molecule type" value="Genomic_DNA"/>
</dbReference>
<dbReference type="Pfam" id="PF25587">
    <property type="entry name" value="Rv2743c"/>
    <property type="match status" value="1"/>
</dbReference>
<sequence>MFSSRDGRSGREPRSAVPVSVSGAFGALGRTADTLREVGLSAADAARRWQDPRAKFERKRARARRRAQRWGFMSGGSVVGTAGLAVASAPEWSVVVAGGGAALFAVPAVIAVGRYRSMSSGPPPSAPIRRRLPPSSSRAFIPMSRLIGAETSLFEILSVLRRADTIDPGELDEITVTADSALRAMFAVSSDVVAMERAVAATPKVTEPLDPTIDGAVRELQSGLDQYEDLVTSAAALTAPHSPSALVGFNRELSALHAAAERLSALADAIGEVDDITRKYN</sequence>
<protein>
    <submittedName>
        <fullName evidence="1">Uncharacterized protein</fullName>
    </submittedName>
</protein>
<accession>A0A1F2Q0M1</accession>
<dbReference type="GeneID" id="57487282"/>
<name>A0A1F2Q0M1_RHOER</name>
<gene>
    <name evidence="1" type="ORF">G9444_2896</name>
</gene>
<dbReference type="RefSeq" id="WP_020907518.1">
    <property type="nucleotide sequence ID" value="NZ_BHXB01000001.1"/>
</dbReference>